<dbReference type="EMBL" id="SDOX01000121">
    <property type="protein sequence ID" value="TFJ82085.1"/>
    <property type="molecule type" value="Genomic_DNA"/>
</dbReference>
<evidence type="ECO:0000256" key="4">
    <source>
        <dbReference type="ARBA" id="ARBA00022777"/>
    </source>
</evidence>
<feature type="region of interest" description="Disordered" evidence="6">
    <location>
        <begin position="1136"/>
        <end position="1165"/>
    </location>
</feature>
<dbReference type="PROSITE" id="PS50011">
    <property type="entry name" value="PROTEIN_KINASE_DOM"/>
    <property type="match status" value="1"/>
</dbReference>
<feature type="region of interest" description="Disordered" evidence="6">
    <location>
        <begin position="301"/>
        <end position="322"/>
    </location>
</feature>
<feature type="region of interest" description="Disordered" evidence="6">
    <location>
        <begin position="922"/>
        <end position="967"/>
    </location>
</feature>
<evidence type="ECO:0000259" key="7">
    <source>
        <dbReference type="PROSITE" id="PS50011"/>
    </source>
</evidence>
<feature type="compositionally biased region" description="Low complexity" evidence="6">
    <location>
        <begin position="932"/>
        <end position="949"/>
    </location>
</feature>
<dbReference type="AlphaFoldDB" id="A0A4D9CXA6"/>
<dbReference type="OrthoDB" id="9332038at2759"/>
<feature type="domain" description="Protein kinase" evidence="7">
    <location>
        <begin position="147"/>
        <end position="612"/>
    </location>
</feature>
<reference evidence="8 9" key="1">
    <citation type="submission" date="2019-01" db="EMBL/GenBank/DDBJ databases">
        <title>Nuclear Genome Assembly of the Microalgal Biofuel strain Nannochloropsis salina CCMP1776.</title>
        <authorList>
            <person name="Hovde B."/>
        </authorList>
    </citation>
    <scope>NUCLEOTIDE SEQUENCE [LARGE SCALE GENOMIC DNA]</scope>
    <source>
        <strain evidence="8 9">CCMP1776</strain>
    </source>
</reference>
<dbReference type="GO" id="GO:0005737">
    <property type="term" value="C:cytoplasm"/>
    <property type="evidence" value="ECO:0007669"/>
    <property type="project" value="TreeGrafter"/>
</dbReference>
<feature type="region of interest" description="Disordered" evidence="6">
    <location>
        <begin position="773"/>
        <end position="831"/>
    </location>
</feature>
<evidence type="ECO:0000256" key="5">
    <source>
        <dbReference type="ARBA" id="ARBA00022840"/>
    </source>
</evidence>
<evidence type="ECO:0000313" key="8">
    <source>
        <dbReference type="EMBL" id="TFJ82085.1"/>
    </source>
</evidence>
<feature type="compositionally biased region" description="Low complexity" evidence="6">
    <location>
        <begin position="1095"/>
        <end position="1110"/>
    </location>
</feature>
<dbReference type="InterPro" id="IPR008271">
    <property type="entry name" value="Ser/Thr_kinase_AS"/>
</dbReference>
<feature type="compositionally biased region" description="Low complexity" evidence="6">
    <location>
        <begin position="1026"/>
        <end position="1044"/>
    </location>
</feature>
<dbReference type="PANTHER" id="PTHR24058">
    <property type="entry name" value="DUAL SPECIFICITY PROTEIN KINASE"/>
    <property type="match status" value="1"/>
</dbReference>
<dbReference type="SUPFAM" id="SSF56112">
    <property type="entry name" value="Protein kinase-like (PK-like)"/>
    <property type="match status" value="1"/>
</dbReference>
<feature type="compositionally biased region" description="Low complexity" evidence="6">
    <location>
        <begin position="1139"/>
        <end position="1164"/>
    </location>
</feature>
<keyword evidence="9" id="KW-1185">Reference proteome</keyword>
<feature type="region of interest" description="Disordered" evidence="6">
    <location>
        <begin position="983"/>
        <end position="1115"/>
    </location>
</feature>
<dbReference type="PROSITE" id="PS00108">
    <property type="entry name" value="PROTEIN_KINASE_ST"/>
    <property type="match status" value="1"/>
</dbReference>
<evidence type="ECO:0000313" key="9">
    <source>
        <dbReference type="Proteomes" id="UP000355283"/>
    </source>
</evidence>
<keyword evidence="1" id="KW-0723">Serine/threonine-protein kinase</keyword>
<dbReference type="Gene3D" id="3.30.200.20">
    <property type="entry name" value="Phosphorylase Kinase, domain 1"/>
    <property type="match status" value="1"/>
</dbReference>
<name>A0A4D9CXA6_9STRA</name>
<feature type="compositionally biased region" description="Polar residues" evidence="6">
    <location>
        <begin position="308"/>
        <end position="320"/>
    </location>
</feature>
<dbReference type="InterPro" id="IPR011009">
    <property type="entry name" value="Kinase-like_dom_sf"/>
</dbReference>
<dbReference type="PANTHER" id="PTHR24058:SF17">
    <property type="entry name" value="HOMEODOMAIN INTERACTING PROTEIN KINASE, ISOFORM D"/>
    <property type="match status" value="1"/>
</dbReference>
<dbReference type="Pfam" id="PF00069">
    <property type="entry name" value="Pkinase"/>
    <property type="match status" value="1"/>
</dbReference>
<feature type="region of interest" description="Disordered" evidence="6">
    <location>
        <begin position="1203"/>
        <end position="1252"/>
    </location>
</feature>
<accession>A0A4D9CXA6</accession>
<protein>
    <recommendedName>
        <fullName evidence="7">Protein kinase domain-containing protein</fullName>
    </recommendedName>
</protein>
<dbReference type="SMART" id="SM00220">
    <property type="entry name" value="S_TKc"/>
    <property type="match status" value="1"/>
</dbReference>
<evidence type="ECO:0000256" key="3">
    <source>
        <dbReference type="ARBA" id="ARBA00022741"/>
    </source>
</evidence>
<keyword evidence="5" id="KW-0067">ATP-binding</keyword>
<dbReference type="InterPro" id="IPR000719">
    <property type="entry name" value="Prot_kinase_dom"/>
</dbReference>
<dbReference type="GO" id="GO:0004713">
    <property type="term" value="F:protein tyrosine kinase activity"/>
    <property type="evidence" value="ECO:0007669"/>
    <property type="project" value="TreeGrafter"/>
</dbReference>
<dbReference type="GO" id="GO:0004674">
    <property type="term" value="F:protein serine/threonine kinase activity"/>
    <property type="evidence" value="ECO:0007669"/>
    <property type="project" value="UniProtKB-KW"/>
</dbReference>
<proteinExistence type="predicted"/>
<evidence type="ECO:0000256" key="6">
    <source>
        <dbReference type="SAM" id="MobiDB-lite"/>
    </source>
</evidence>
<dbReference type="InterPro" id="IPR050494">
    <property type="entry name" value="Ser_Thr_dual-spec_kinase"/>
</dbReference>
<feature type="compositionally biased region" description="Gly residues" evidence="6">
    <location>
        <begin position="1084"/>
        <end position="1094"/>
    </location>
</feature>
<dbReference type="Gene3D" id="1.10.510.10">
    <property type="entry name" value="Transferase(Phosphotransferase) domain 1"/>
    <property type="match status" value="1"/>
</dbReference>
<organism evidence="8 9">
    <name type="scientific">Nannochloropsis salina CCMP1776</name>
    <dbReference type="NCBI Taxonomy" id="1027361"/>
    <lineage>
        <taxon>Eukaryota</taxon>
        <taxon>Sar</taxon>
        <taxon>Stramenopiles</taxon>
        <taxon>Ochrophyta</taxon>
        <taxon>Eustigmatophyceae</taxon>
        <taxon>Eustigmatales</taxon>
        <taxon>Monodopsidaceae</taxon>
        <taxon>Microchloropsis</taxon>
        <taxon>Microchloropsis salina</taxon>
    </lineage>
</organism>
<sequence length="1252" mass="133310">MTVSQLSVVTPWLMLEEALRLSREGNSASPSGPNATVLSVIPTPVLLSVAFSPFKRQAPGLPVDGGSSPVLHSLPSPKSAVKDRLTRELLTTYQACNPSHHFKFKVPRRMLTHPKKPVLNDGLDNAEANLICSVGDILCDARRGSRFAILDLLGQGTFGQVFKCQEEPPDRGGGGGPVWRRPTVAIKVVKNKPAYLRQAQSEVGVLRLLNDKHDPEDNKHLVRLLDSFTDKGHLCLVFELLDMNLYELLKQNQFRGLPLSLIRHFASQILEALGVMEEAGIIHCDLKPENILLATTTSHRPPKLTVEDSPTPSRARSSNSAKEHSSVKVIDFGSACLEGRTMYTYIQSRFYRSPEILLGLPYDAAIDMWSLGCICAEMFLGLPIFPGVSEHNQISRVVEMLGMPPEFMLDCGQNTSKYFTRRRRADGGTGKAAQGGLQGQLDAFRGALPGRGGTMALAKVGEEEVAMDSTMAVHGSLGAGLGGNHKSNLPLDHTATLPAPQPLQQHQKGLPSITLPFPSTGSTVVRRKFALKTAEEYASDTRTPVINSKKYFKHKHLPDIVRSYPFGRRLGPEDSFREEQERRLLLDLVLGLLDLNPWKRWTAKQAARHPFLRAEQDRDRTGAGLPYEPPDRQAVQTRRLHAMLLSHQQRIDSRKMGGNVAEKGLCVAGKSSRGPPKAYLSAAASSAGLPPPYIQPIPSEPLTVPQPHSPVVLSARTPVGHAEEGEGVSIFRHAGNVTGGNAGVSVDENLVRSAPALNRLRVMNRRASVGSAVAAGGLPSTPQTAPGLATSVGGSSMAGDGPSGSGVSGPEHHPSRWSHGGIPPAGLGTSGGEGHFLAKGAESYTFESGERLGATDFGYALQRPQMMMQFSPQQQSAMFGSSLSSSGGFNMRSPMAPPPANSYGNRSQAYLPEELDLPPPPSMQQMLHHHQQQQQHQQHYALQHQHTQHGAALSPSMGQQAPPGIEGEFAEWDPFFAEPLEDETQAQLQQQCHDGSGARPRAATYGGSSPRLPPIGHTGTHHHQSQTEQSHQQQYAHSHHGYGQPSSPQYHIINHASHSTPPQRVGHFSFLRNGGPPRHHRGAHGGSGGTGGGNYATSPSSTSSSSRPRSYSWQAQEGCGAAGSCKGGIGGGGGGGKGLPVVSGGREPAVSGVSGTGPSPGSSSFFQQLPRNGSVGGSHAYLAPGGGWTVRRCSVGATGQASEAFGVSPQPQGASGGALSANVGGSSRKPPPSPRGALRASPSLPSSGEKPR</sequence>
<dbReference type="Proteomes" id="UP000355283">
    <property type="component" value="Unassembled WGS sequence"/>
</dbReference>
<gene>
    <name evidence="8" type="ORF">NSK_006750</name>
</gene>
<keyword evidence="4" id="KW-0418">Kinase</keyword>
<keyword evidence="3" id="KW-0547">Nucleotide-binding</keyword>
<dbReference type="GO" id="GO:0005524">
    <property type="term" value="F:ATP binding"/>
    <property type="evidence" value="ECO:0007669"/>
    <property type="project" value="UniProtKB-KW"/>
</dbReference>
<evidence type="ECO:0000256" key="2">
    <source>
        <dbReference type="ARBA" id="ARBA00022679"/>
    </source>
</evidence>
<evidence type="ECO:0000256" key="1">
    <source>
        <dbReference type="ARBA" id="ARBA00022527"/>
    </source>
</evidence>
<comment type="caution">
    <text evidence="8">The sequence shown here is derived from an EMBL/GenBank/DDBJ whole genome shotgun (WGS) entry which is preliminary data.</text>
</comment>
<keyword evidence="2" id="KW-0808">Transferase</keyword>